<proteinExistence type="inferred from homology"/>
<organism evidence="11 12">
    <name type="scientific">Isoptericola dokdonensis DS-3</name>
    <dbReference type="NCBI Taxonomy" id="1300344"/>
    <lineage>
        <taxon>Bacteria</taxon>
        <taxon>Bacillati</taxon>
        <taxon>Actinomycetota</taxon>
        <taxon>Actinomycetes</taxon>
        <taxon>Micrococcales</taxon>
        <taxon>Promicromonosporaceae</taxon>
        <taxon>Isoptericola</taxon>
    </lineage>
</organism>
<dbReference type="SUPFAM" id="SSF48726">
    <property type="entry name" value="Immunoglobulin"/>
    <property type="match status" value="1"/>
</dbReference>
<feature type="domain" description="Immunoglobulin I-set" evidence="10">
    <location>
        <begin position="373"/>
        <end position="460"/>
    </location>
</feature>
<keyword evidence="12" id="KW-1185">Reference proteome</keyword>
<dbReference type="STRING" id="1300344.I598_1473"/>
<dbReference type="Pfam" id="PF04616">
    <property type="entry name" value="Glyco_hydro_43"/>
    <property type="match status" value="1"/>
</dbReference>
<feature type="region of interest" description="Disordered" evidence="8">
    <location>
        <begin position="30"/>
        <end position="57"/>
    </location>
</feature>
<evidence type="ECO:0000259" key="10">
    <source>
        <dbReference type="Pfam" id="PF07679"/>
    </source>
</evidence>
<dbReference type="Gene3D" id="2.60.40.10">
    <property type="entry name" value="Immunoglobulins"/>
    <property type="match status" value="1"/>
</dbReference>
<evidence type="ECO:0000256" key="3">
    <source>
        <dbReference type="ARBA" id="ARBA00022801"/>
    </source>
</evidence>
<feature type="region of interest" description="Disordered" evidence="8">
    <location>
        <begin position="452"/>
        <end position="474"/>
    </location>
</feature>
<dbReference type="InterPro" id="IPR050727">
    <property type="entry name" value="GH43_arabinanases"/>
</dbReference>
<dbReference type="InterPro" id="IPR036179">
    <property type="entry name" value="Ig-like_dom_sf"/>
</dbReference>
<evidence type="ECO:0000256" key="2">
    <source>
        <dbReference type="ARBA" id="ARBA00009865"/>
    </source>
</evidence>
<evidence type="ECO:0000256" key="8">
    <source>
        <dbReference type="SAM" id="MobiDB-lite"/>
    </source>
</evidence>
<dbReference type="KEGG" id="ido:I598_1473"/>
<feature type="active site" description="Proton acceptor" evidence="5">
    <location>
        <position position="65"/>
    </location>
</feature>
<reference evidence="11 12" key="1">
    <citation type="submission" date="2016-01" db="EMBL/GenBank/DDBJ databases">
        <title>Complete genome sequence of a soil Actinobacterium, Isoptericola dokdonensis DS-3.</title>
        <authorList>
            <person name="Kwon S.-K."/>
            <person name="Kim J.F."/>
        </authorList>
    </citation>
    <scope>NUCLEOTIDE SEQUENCE [LARGE SCALE GENOMIC DNA]</scope>
    <source>
        <strain evidence="11 12">DS-3</strain>
    </source>
</reference>
<dbReference type="SUPFAM" id="SSF75005">
    <property type="entry name" value="Arabinanase/levansucrase/invertase"/>
    <property type="match status" value="1"/>
</dbReference>
<evidence type="ECO:0000256" key="4">
    <source>
        <dbReference type="ARBA" id="ARBA00023295"/>
    </source>
</evidence>
<dbReference type="GO" id="GO:0046558">
    <property type="term" value="F:arabinan endo-1,5-alpha-L-arabinosidase activity"/>
    <property type="evidence" value="ECO:0007669"/>
    <property type="project" value="UniProtKB-EC"/>
</dbReference>
<feature type="signal peptide" evidence="9">
    <location>
        <begin position="1"/>
        <end position="30"/>
    </location>
</feature>
<name>A0A168F8C8_9MICO</name>
<accession>A0A168F8C8</accession>
<keyword evidence="9" id="KW-0732">Signal</keyword>
<evidence type="ECO:0000256" key="9">
    <source>
        <dbReference type="SAM" id="SignalP"/>
    </source>
</evidence>
<comment type="similarity">
    <text evidence="2 7">Belongs to the glycosyl hydrolase 43 family.</text>
</comment>
<dbReference type="Proteomes" id="UP000076794">
    <property type="component" value="Chromosome"/>
</dbReference>
<dbReference type="InterPro" id="IPR006710">
    <property type="entry name" value="Glyco_hydro_43"/>
</dbReference>
<comment type="pathway">
    <text evidence="1">Glycan metabolism; L-arabinan degradation.</text>
</comment>
<dbReference type="EC" id="3.2.1.99" evidence="11"/>
<dbReference type="InterPro" id="IPR013783">
    <property type="entry name" value="Ig-like_fold"/>
</dbReference>
<dbReference type="AlphaFoldDB" id="A0A168F8C8"/>
<feature type="chain" id="PRO_5007896801" evidence="9">
    <location>
        <begin position="31"/>
        <end position="474"/>
    </location>
</feature>
<evidence type="ECO:0000256" key="1">
    <source>
        <dbReference type="ARBA" id="ARBA00004834"/>
    </source>
</evidence>
<dbReference type="Pfam" id="PF07679">
    <property type="entry name" value="I-set"/>
    <property type="match status" value="1"/>
</dbReference>
<dbReference type="RefSeq" id="WP_068202403.1">
    <property type="nucleotide sequence ID" value="NZ_CP014209.1"/>
</dbReference>
<protein>
    <submittedName>
        <fullName evidence="11">Intracellular endo-alpha-(1-&gt;5)-L-arabinanase</fullName>
        <ecNumber evidence="11">3.2.1.99</ecNumber>
    </submittedName>
</protein>
<dbReference type="InterPro" id="IPR013098">
    <property type="entry name" value="Ig_I-set"/>
</dbReference>
<dbReference type="InterPro" id="IPR023296">
    <property type="entry name" value="Glyco_hydro_beta-prop_sf"/>
</dbReference>
<dbReference type="PANTHER" id="PTHR43301:SF3">
    <property type="entry name" value="ARABINAN ENDO-1,5-ALPHA-L-ARABINOSIDASE A-RELATED"/>
    <property type="match status" value="1"/>
</dbReference>
<gene>
    <name evidence="11" type="primary">abnB</name>
    <name evidence="11" type="ORF">I598_1473</name>
</gene>
<evidence type="ECO:0000256" key="5">
    <source>
        <dbReference type="PIRSR" id="PIRSR606710-1"/>
    </source>
</evidence>
<dbReference type="Gene3D" id="2.115.10.20">
    <property type="entry name" value="Glycosyl hydrolase domain, family 43"/>
    <property type="match status" value="1"/>
</dbReference>
<dbReference type="OrthoDB" id="9801455at2"/>
<keyword evidence="4 7" id="KW-0326">Glycosidase</keyword>
<evidence type="ECO:0000256" key="6">
    <source>
        <dbReference type="PIRSR" id="PIRSR606710-2"/>
    </source>
</evidence>
<feature type="site" description="Important for catalytic activity, responsible for pKa modulation of the active site Glu and correct orientation of both the proton donor and substrate" evidence="6">
    <location>
        <position position="199"/>
    </location>
</feature>
<keyword evidence="3 7" id="KW-0378">Hydrolase</keyword>
<dbReference type="CDD" id="cd08998">
    <property type="entry name" value="GH43_Arb43a-like"/>
    <property type="match status" value="1"/>
</dbReference>
<dbReference type="PANTHER" id="PTHR43301">
    <property type="entry name" value="ARABINAN ENDO-1,5-ALPHA-L-ARABINOSIDASE"/>
    <property type="match status" value="1"/>
</dbReference>
<evidence type="ECO:0000313" key="11">
    <source>
        <dbReference type="EMBL" id="ANC31026.1"/>
    </source>
</evidence>
<dbReference type="EMBL" id="CP014209">
    <property type="protein sequence ID" value="ANC31026.1"/>
    <property type="molecule type" value="Genomic_DNA"/>
</dbReference>
<dbReference type="GO" id="GO:0005975">
    <property type="term" value="P:carbohydrate metabolic process"/>
    <property type="evidence" value="ECO:0007669"/>
    <property type="project" value="InterPro"/>
</dbReference>
<evidence type="ECO:0000256" key="7">
    <source>
        <dbReference type="RuleBase" id="RU361187"/>
    </source>
</evidence>
<feature type="active site" description="Proton donor" evidence="5">
    <location>
        <position position="255"/>
    </location>
</feature>
<evidence type="ECO:0000313" key="12">
    <source>
        <dbReference type="Proteomes" id="UP000076794"/>
    </source>
</evidence>
<dbReference type="PATRIC" id="fig|1300344.3.peg.1479"/>
<sequence length="474" mass="50347">MRTHHRARRWAAGVALAVVGGLALSPSALAAPSSVDTGRHDPSPAPSVLPTGGLSVTGETSPVHDPALIVADDGTWYVFSTGLVNRENGGTIQIWSSDDDGVTWSSDGTVWDEIPAWIDEHFADGALPDNLWAPEVYEHDGTYYLYYSASRFGTNTSVTALATNTTLDPSDPDYEWVDQGPVITSPQEIENGKTFNAIDAGIVEGADGTPYMAIGSYWYGIFLVELEWPSGKLADGALADATHIVDRFVPGNPVEAPYIVERDGYYYAFVSFDACCRGLDSTYKIAVGRADSVTGPYLDQDGRDLFGGGGTVLLESHGAMVGPGGQSVFDDVLAFHYYDASNAEIPGFPTLGLHRLDWTQDGWPVVDTTAEAPTVVTPPQDASVRQAGPTVRFEVEVAGAPAPVVTWERSMDGGRTWRPAGAAERAHDGTATLSLHRSQASPGVQVRAQVSNAHGSVTSEPAKVTLPRPARAGS</sequence>